<dbReference type="OrthoDB" id="442352at2759"/>
<dbReference type="VEuPathDB" id="AmoebaDB:NfTy_062910"/>
<evidence type="ECO:0000256" key="1">
    <source>
        <dbReference type="ARBA" id="ARBA00004141"/>
    </source>
</evidence>
<dbReference type="GO" id="GO:0008324">
    <property type="term" value="F:monoatomic cation transmembrane transporter activity"/>
    <property type="evidence" value="ECO:0007669"/>
    <property type="project" value="InterPro"/>
</dbReference>
<name>A0A6A5BHH8_NAEFO</name>
<feature type="transmembrane region" description="Helical" evidence="8">
    <location>
        <begin position="553"/>
        <end position="584"/>
    </location>
</feature>
<feature type="region of interest" description="Disordered" evidence="7">
    <location>
        <begin position="191"/>
        <end position="224"/>
    </location>
</feature>
<evidence type="ECO:0000313" key="11">
    <source>
        <dbReference type="Proteomes" id="UP000444721"/>
    </source>
</evidence>
<dbReference type="VEuPathDB" id="AmoebaDB:NfTy_083670"/>
<dbReference type="InterPro" id="IPR006037">
    <property type="entry name" value="RCK_C"/>
</dbReference>
<evidence type="ECO:0000256" key="5">
    <source>
        <dbReference type="ARBA" id="ARBA00022989"/>
    </source>
</evidence>
<dbReference type="GeneID" id="68111194"/>
<dbReference type="InterPro" id="IPR051679">
    <property type="entry name" value="DASS-Related_Transporters"/>
</dbReference>
<gene>
    <name evidence="10" type="ORF">FDP41_003976</name>
</gene>
<feature type="transmembrane region" description="Helical" evidence="8">
    <location>
        <begin position="596"/>
        <end position="621"/>
    </location>
</feature>
<feature type="transmembrane region" description="Helical" evidence="8">
    <location>
        <begin position="464"/>
        <end position="486"/>
    </location>
</feature>
<feature type="transmembrane region" description="Helical" evidence="8">
    <location>
        <begin position="45"/>
        <end position="69"/>
    </location>
</feature>
<dbReference type="OMA" id="RMSHLAN"/>
<keyword evidence="11" id="KW-1185">Reference proteome</keyword>
<evidence type="ECO:0000256" key="7">
    <source>
        <dbReference type="SAM" id="MobiDB-lite"/>
    </source>
</evidence>
<dbReference type="GO" id="GO:0005886">
    <property type="term" value="C:plasma membrane"/>
    <property type="evidence" value="ECO:0007669"/>
    <property type="project" value="TreeGrafter"/>
</dbReference>
<feature type="transmembrane region" description="Helical" evidence="8">
    <location>
        <begin position="641"/>
        <end position="657"/>
    </location>
</feature>
<evidence type="ECO:0000256" key="8">
    <source>
        <dbReference type="SAM" id="Phobius"/>
    </source>
</evidence>
<dbReference type="PANTHER" id="PTHR43652">
    <property type="entry name" value="BASIC AMINO ACID ANTIPORTER YFCC-RELATED"/>
    <property type="match status" value="1"/>
</dbReference>
<protein>
    <recommendedName>
        <fullName evidence="9">RCK C-terminal domain-containing protein</fullName>
    </recommendedName>
</protein>
<reference evidence="10 11" key="1">
    <citation type="journal article" date="2019" name="Sci. Rep.">
        <title>Nanopore sequencing improves the draft genome of the human pathogenic amoeba Naegleria fowleri.</title>
        <authorList>
            <person name="Liechti N."/>
            <person name="Schurch N."/>
            <person name="Bruggmann R."/>
            <person name="Wittwer M."/>
        </authorList>
    </citation>
    <scope>NUCLEOTIDE SEQUENCE [LARGE SCALE GENOMIC DNA]</scope>
    <source>
        <strain evidence="10 11">ATCC 30894</strain>
    </source>
</reference>
<dbReference type="PANTHER" id="PTHR43652:SF2">
    <property type="entry name" value="BASIC AMINO ACID ANTIPORTER YFCC-RELATED"/>
    <property type="match status" value="1"/>
</dbReference>
<comment type="caution">
    <text evidence="10">The sequence shown here is derived from an EMBL/GenBank/DDBJ whole genome shotgun (WGS) entry which is preliminary data.</text>
</comment>
<dbReference type="AlphaFoldDB" id="A0A6A5BHH8"/>
<evidence type="ECO:0000256" key="2">
    <source>
        <dbReference type="ARBA" id="ARBA00022448"/>
    </source>
</evidence>
<accession>A0A6A5BHH8</accession>
<sequence>MCLVFAAIGAFVINTPVVVLGLPIILEWAKQNKVSASKFLLSLSYITSGSGFLTLIGNSSNIVVNGIYTAAGFSPLTFYEFFYLGSILCLLTIIYLMTYVLWILPDEVRGAKNAQRASIRFANRFSSKKPPMNDRHEQFVTVIRMSHLANQEKHTKAFKLYSNLLGKNESNVMKALGFEGVTLEEIIRPLTQTEEQGKDKESSSPMPNLQSNNHSKDDSTTSTADSVVIEYSKEMESPNLNLKESSKVRIRTPIPKNVLIEKDDVLIFKGSPKSILLLQDMVFEQDTSHYEEESFETTKVVTNHDLARTESTASGDFNVITRVVIGERLNPALQISETNKKMKTNVEQFDSKTLEFFEVVIGPSNPCVGEEYQEFEKRYRLTVLAIRNFYFTSEKDEHDLKTLTVNIGDTLLVVGKTNFYINFHDSHREFYMISRFNEVAPSFDAFKSKPFLLKVPFSKRILHLWWWEHWIFLFFFAMIGCSIAGFPMVQCTFICFCVVIAFGLISPSAAIDSVDWGLVALVGASFGIGTAITQSGVGQGITEVLKNSQIPSILLPTFVTGITLIIANIITSSACAAICIPIAISVAQAYHLNPRCFVMCVAYACQAGFAFPLGFSGNLLIMGIAGYRFLDFAKTGLPLTIIYWIVISVLAPLIWGLERPNF</sequence>
<feature type="domain" description="RCK C-terminal" evidence="9">
    <location>
        <begin position="344"/>
        <end position="429"/>
    </location>
</feature>
<evidence type="ECO:0000256" key="3">
    <source>
        <dbReference type="ARBA" id="ARBA00022692"/>
    </source>
</evidence>
<dbReference type="Pfam" id="PF03600">
    <property type="entry name" value="CitMHS"/>
    <property type="match status" value="1"/>
</dbReference>
<dbReference type="GO" id="GO:0006813">
    <property type="term" value="P:potassium ion transport"/>
    <property type="evidence" value="ECO:0007669"/>
    <property type="project" value="InterPro"/>
</dbReference>
<keyword evidence="5 8" id="KW-1133">Transmembrane helix</keyword>
<feature type="compositionally biased region" description="Polar residues" evidence="7">
    <location>
        <begin position="203"/>
        <end position="213"/>
    </location>
</feature>
<feature type="transmembrane region" description="Helical" evidence="8">
    <location>
        <begin position="81"/>
        <end position="104"/>
    </location>
</feature>
<dbReference type="VEuPathDB" id="AmoebaDB:NF0046670"/>
<keyword evidence="6 8" id="KW-0472">Membrane</keyword>
<dbReference type="EMBL" id="VFQX01000035">
    <property type="protein sequence ID" value="KAF0977323.1"/>
    <property type="molecule type" value="Genomic_DNA"/>
</dbReference>
<dbReference type="PROSITE" id="PS51202">
    <property type="entry name" value="RCK_C"/>
    <property type="match status" value="1"/>
</dbReference>
<evidence type="ECO:0000256" key="6">
    <source>
        <dbReference type="ARBA" id="ARBA00023136"/>
    </source>
</evidence>
<proteinExistence type="predicted"/>
<keyword evidence="4" id="KW-0677">Repeat</keyword>
<dbReference type="RefSeq" id="XP_044562036.1">
    <property type="nucleotide sequence ID" value="XM_044707339.1"/>
</dbReference>
<keyword evidence="2" id="KW-0813">Transport</keyword>
<keyword evidence="3 8" id="KW-0812">Transmembrane</keyword>
<organism evidence="10 11">
    <name type="scientific">Naegleria fowleri</name>
    <name type="common">Brain eating amoeba</name>
    <dbReference type="NCBI Taxonomy" id="5763"/>
    <lineage>
        <taxon>Eukaryota</taxon>
        <taxon>Discoba</taxon>
        <taxon>Heterolobosea</taxon>
        <taxon>Tetramitia</taxon>
        <taxon>Eutetramitia</taxon>
        <taxon>Vahlkampfiidae</taxon>
        <taxon>Naegleria</taxon>
    </lineage>
</organism>
<evidence type="ECO:0000256" key="4">
    <source>
        <dbReference type="ARBA" id="ARBA00022737"/>
    </source>
</evidence>
<dbReference type="VEuPathDB" id="AmoebaDB:FDP41_003976"/>
<dbReference type="Proteomes" id="UP000444721">
    <property type="component" value="Unassembled WGS sequence"/>
</dbReference>
<evidence type="ECO:0000259" key="9">
    <source>
        <dbReference type="PROSITE" id="PS51202"/>
    </source>
</evidence>
<feature type="transmembrane region" description="Helical" evidence="8">
    <location>
        <begin position="493"/>
        <end position="511"/>
    </location>
</feature>
<comment type="subcellular location">
    <subcellularLocation>
        <location evidence="1">Membrane</location>
        <topology evidence="1">Multi-pass membrane protein</topology>
    </subcellularLocation>
</comment>
<evidence type="ECO:0000313" key="10">
    <source>
        <dbReference type="EMBL" id="KAF0977323.1"/>
    </source>
</evidence>
<dbReference type="InterPro" id="IPR004680">
    <property type="entry name" value="Cit_transptr-like_dom"/>
</dbReference>